<sequence length="139" mass="15822">MDGLFPVILAVVITVLMTLEGIKATSRLSRRLMRSAARIQYGETERGAIRTEELEALIAHRPGNLFKLFTAVSFWGAAGVKGKSLRVRFYVETAIRIAPRVVAHTFTERRLPTIKRRREESKVTIWMEPRKLHVPPKPS</sequence>
<protein>
    <submittedName>
        <fullName evidence="2">Uncharacterized protein</fullName>
    </submittedName>
</protein>
<evidence type="ECO:0000313" key="2">
    <source>
        <dbReference type="EMBL" id="MBA2896634.1"/>
    </source>
</evidence>
<dbReference type="AlphaFoldDB" id="A0A7W0HUX0"/>
<name>A0A7W0HUX0_9ACTN</name>
<dbReference type="Proteomes" id="UP000530928">
    <property type="component" value="Unassembled WGS sequence"/>
</dbReference>
<reference evidence="2 3" key="1">
    <citation type="submission" date="2020-07" db="EMBL/GenBank/DDBJ databases">
        <title>Genomic Encyclopedia of Type Strains, Phase IV (KMG-IV): sequencing the most valuable type-strain genomes for metagenomic binning, comparative biology and taxonomic classification.</title>
        <authorList>
            <person name="Goeker M."/>
        </authorList>
    </citation>
    <scope>NUCLEOTIDE SEQUENCE [LARGE SCALE GENOMIC DNA]</scope>
    <source>
        <strain evidence="2 3">DSM 45533</strain>
    </source>
</reference>
<proteinExistence type="predicted"/>
<keyword evidence="1" id="KW-0812">Transmembrane</keyword>
<keyword evidence="1" id="KW-1133">Transmembrane helix</keyword>
<gene>
    <name evidence="2" type="ORF">HNR30_008025</name>
</gene>
<organism evidence="2 3">
    <name type="scientific">Nonomuraea soli</name>
    <dbReference type="NCBI Taxonomy" id="1032476"/>
    <lineage>
        <taxon>Bacteria</taxon>
        <taxon>Bacillati</taxon>
        <taxon>Actinomycetota</taxon>
        <taxon>Actinomycetes</taxon>
        <taxon>Streptosporangiales</taxon>
        <taxon>Streptosporangiaceae</taxon>
        <taxon>Nonomuraea</taxon>
    </lineage>
</organism>
<dbReference type="EMBL" id="JACDUR010000009">
    <property type="protein sequence ID" value="MBA2896634.1"/>
    <property type="molecule type" value="Genomic_DNA"/>
</dbReference>
<evidence type="ECO:0000313" key="3">
    <source>
        <dbReference type="Proteomes" id="UP000530928"/>
    </source>
</evidence>
<keyword evidence="1" id="KW-0472">Membrane</keyword>
<keyword evidence="3" id="KW-1185">Reference proteome</keyword>
<dbReference type="RefSeq" id="WP_181615355.1">
    <property type="nucleotide sequence ID" value="NZ_BAABAM010000008.1"/>
</dbReference>
<feature type="transmembrane region" description="Helical" evidence="1">
    <location>
        <begin position="6"/>
        <end position="25"/>
    </location>
</feature>
<accession>A0A7W0HUX0</accession>
<evidence type="ECO:0000256" key="1">
    <source>
        <dbReference type="SAM" id="Phobius"/>
    </source>
</evidence>
<comment type="caution">
    <text evidence="2">The sequence shown here is derived from an EMBL/GenBank/DDBJ whole genome shotgun (WGS) entry which is preliminary data.</text>
</comment>